<keyword evidence="6" id="KW-1185">Reference proteome</keyword>
<feature type="region of interest" description="Disordered" evidence="2">
    <location>
        <begin position="396"/>
        <end position="415"/>
    </location>
</feature>
<dbReference type="STRING" id="416944.SAMN05421548_11583"/>
<feature type="domain" description="OmpA-like" evidence="4">
    <location>
        <begin position="307"/>
        <end position="429"/>
    </location>
</feature>
<dbReference type="PANTHER" id="PTHR30329">
    <property type="entry name" value="STATOR ELEMENT OF FLAGELLAR MOTOR COMPLEX"/>
    <property type="match status" value="1"/>
</dbReference>
<dbReference type="InterPro" id="IPR038522">
    <property type="entry name" value="T4/T6SS_DotU_sf"/>
</dbReference>
<feature type="transmembrane region" description="Helical" evidence="3">
    <location>
        <begin position="245"/>
        <end position="266"/>
    </location>
</feature>
<dbReference type="EMBL" id="FMYQ01000015">
    <property type="protein sequence ID" value="SDD16495.1"/>
    <property type="molecule type" value="Genomic_DNA"/>
</dbReference>
<dbReference type="Gene3D" id="1.25.40.590">
    <property type="entry name" value="Type IV / VI secretion system, DotU"/>
    <property type="match status" value="1"/>
</dbReference>
<evidence type="ECO:0000256" key="1">
    <source>
        <dbReference type="PROSITE-ProRule" id="PRU00473"/>
    </source>
</evidence>
<dbReference type="InterPro" id="IPR006665">
    <property type="entry name" value="OmpA-like"/>
</dbReference>
<proteinExistence type="predicted"/>
<dbReference type="GO" id="GO:0016020">
    <property type="term" value="C:membrane"/>
    <property type="evidence" value="ECO:0007669"/>
    <property type="project" value="UniProtKB-UniRule"/>
</dbReference>
<dbReference type="Proteomes" id="UP000198908">
    <property type="component" value="Unassembled WGS sequence"/>
</dbReference>
<dbReference type="Pfam" id="PF00691">
    <property type="entry name" value="OmpA"/>
    <property type="match status" value="1"/>
</dbReference>
<keyword evidence="3" id="KW-0812">Transmembrane</keyword>
<reference evidence="6" key="1">
    <citation type="submission" date="2016-09" db="EMBL/GenBank/DDBJ databases">
        <authorList>
            <person name="Varghese N."/>
            <person name="Submissions S."/>
        </authorList>
    </citation>
    <scope>NUCLEOTIDE SEQUENCE [LARGE SCALE GENOMIC DNA]</scope>
    <source>
        <strain evidence="6">TNe-862</strain>
    </source>
</reference>
<dbReference type="NCBIfam" id="TIGR03349">
    <property type="entry name" value="IV_VI_DotU"/>
    <property type="match status" value="1"/>
</dbReference>
<dbReference type="OrthoDB" id="345640at2"/>
<keyword evidence="3" id="KW-1133">Transmembrane helix</keyword>
<evidence type="ECO:0000313" key="6">
    <source>
        <dbReference type="Proteomes" id="UP000198908"/>
    </source>
</evidence>
<dbReference type="InterPro" id="IPR036737">
    <property type="entry name" value="OmpA-like_sf"/>
</dbReference>
<dbReference type="InterPro" id="IPR050330">
    <property type="entry name" value="Bact_OuterMem_StrucFunc"/>
</dbReference>
<dbReference type="InterPro" id="IPR017732">
    <property type="entry name" value="T4/T6SS_DotU"/>
</dbReference>
<dbReference type="CDD" id="cd07185">
    <property type="entry name" value="OmpA_C-like"/>
    <property type="match status" value="1"/>
</dbReference>
<evidence type="ECO:0000259" key="4">
    <source>
        <dbReference type="PROSITE" id="PS51123"/>
    </source>
</evidence>
<dbReference type="NCBIfam" id="NF038228">
    <property type="entry name" value="IcmH_DotU_IVB"/>
    <property type="match status" value="1"/>
</dbReference>
<dbReference type="Gene3D" id="3.30.1330.60">
    <property type="entry name" value="OmpA-like domain"/>
    <property type="match status" value="1"/>
</dbReference>
<dbReference type="RefSeq" id="WP_091998757.1">
    <property type="nucleotide sequence ID" value="NZ_FMYQ01000015.1"/>
</dbReference>
<evidence type="ECO:0000313" key="5">
    <source>
        <dbReference type="EMBL" id="SDD16495.1"/>
    </source>
</evidence>
<dbReference type="AlphaFoldDB" id="A0A1G6SK38"/>
<dbReference type="Pfam" id="PF09850">
    <property type="entry name" value="DotU"/>
    <property type="match status" value="1"/>
</dbReference>
<evidence type="ECO:0000256" key="3">
    <source>
        <dbReference type="SAM" id="Phobius"/>
    </source>
</evidence>
<dbReference type="PROSITE" id="PS51123">
    <property type="entry name" value="OMPA_2"/>
    <property type="match status" value="1"/>
</dbReference>
<evidence type="ECO:0000256" key="2">
    <source>
        <dbReference type="SAM" id="MobiDB-lite"/>
    </source>
</evidence>
<protein>
    <submittedName>
        <fullName evidence="5">Type VI secretion system protein ImpK</fullName>
    </submittedName>
</protein>
<dbReference type="PANTHER" id="PTHR30329:SF19">
    <property type="entry name" value="OUTER MEMBRANE PROTEIN, OMPA FAMILY"/>
    <property type="match status" value="1"/>
</dbReference>
<organism evidence="5 6">
    <name type="scientific">Paraburkholderia lycopersici</name>
    <dbReference type="NCBI Taxonomy" id="416944"/>
    <lineage>
        <taxon>Bacteria</taxon>
        <taxon>Pseudomonadati</taxon>
        <taxon>Pseudomonadota</taxon>
        <taxon>Betaproteobacteria</taxon>
        <taxon>Burkholderiales</taxon>
        <taxon>Burkholderiaceae</taxon>
        <taxon>Paraburkholderia</taxon>
    </lineage>
</organism>
<accession>A0A1G6SK38</accession>
<gene>
    <name evidence="5" type="ORF">SAMN05421548_11583</name>
</gene>
<sequence>MKHTGQTSASASTANVFLSYGERLHAAANAGYPMLEAAQPLLQALRETPAKLGADAVLERRQRLLDEARMFERVCSGLQLPRTEADHARYCLCSALDEAAMQTSWGKGALTGTEWSANGLAATLGYDRQGGDRVFALLDKAMQYPAAHGELLAVLHEIIGSGFMGRYRHTPDGAHTLKAIHKDLAWLVFAMQKVSHITGQDSPRGTGAVRRLVEDDDAFLGMAYRIASYRSGLAYLSGQRRQVRIAWVLVGLLAFALLAGGGYVLYRLHEEQAARTHPAAFPAIAMAIRNSLPQEIAAHTVTLDEPDDHSRLTIRVDGMFAPGKYVLDPASVPALVQIGQAIMSAGPNVLVHLAGYTDDTRFENAAGLSNQSLSALRAQAVMQVLANAGVSPGRITITGNGESSPLDDNRTREGRARNRRVEIAVEPLR</sequence>
<dbReference type="SUPFAM" id="SSF103088">
    <property type="entry name" value="OmpA-like"/>
    <property type="match status" value="1"/>
</dbReference>
<keyword evidence="1 3" id="KW-0472">Membrane</keyword>
<name>A0A1G6SK38_9BURK</name>